<evidence type="ECO:0000256" key="3">
    <source>
        <dbReference type="ARBA" id="ARBA00022679"/>
    </source>
</evidence>
<dbReference type="CDD" id="cd14014">
    <property type="entry name" value="STKc_PknB_like"/>
    <property type="match status" value="1"/>
</dbReference>
<evidence type="ECO:0000256" key="8">
    <source>
        <dbReference type="SAM" id="Phobius"/>
    </source>
</evidence>
<dbReference type="SUPFAM" id="SSF56112">
    <property type="entry name" value="Protein kinase-like (PK-like)"/>
    <property type="match status" value="1"/>
</dbReference>
<keyword evidence="11" id="KW-1185">Reference proteome</keyword>
<dbReference type="PANTHER" id="PTHR43289">
    <property type="entry name" value="MITOGEN-ACTIVATED PROTEIN KINASE KINASE KINASE 20-RELATED"/>
    <property type="match status" value="1"/>
</dbReference>
<dbReference type="Pfam" id="PF00069">
    <property type="entry name" value="Pkinase"/>
    <property type="match status" value="1"/>
</dbReference>
<keyword evidence="8" id="KW-1133">Transmembrane helix</keyword>
<dbReference type="PANTHER" id="PTHR43289:SF6">
    <property type="entry name" value="SERINE_THREONINE-PROTEIN KINASE NEKL-3"/>
    <property type="match status" value="1"/>
</dbReference>
<dbReference type="AlphaFoldDB" id="A0A543I4R6"/>
<feature type="region of interest" description="Disordered" evidence="7">
    <location>
        <begin position="304"/>
        <end position="360"/>
    </location>
</feature>
<keyword evidence="3" id="KW-0808">Transferase</keyword>
<keyword evidence="2" id="KW-0723">Serine/threonine-protein kinase</keyword>
<dbReference type="RefSeq" id="WP_141915353.1">
    <property type="nucleotide sequence ID" value="NZ_BAAAYS010000012.1"/>
</dbReference>
<dbReference type="InterPro" id="IPR008271">
    <property type="entry name" value="Ser/Thr_kinase_AS"/>
</dbReference>
<keyword evidence="8" id="KW-0812">Transmembrane</keyword>
<gene>
    <name evidence="10" type="ORF">FB466_0364</name>
</gene>
<keyword evidence="8" id="KW-0472">Membrane</keyword>
<evidence type="ECO:0000256" key="6">
    <source>
        <dbReference type="ARBA" id="ARBA00022840"/>
    </source>
</evidence>
<dbReference type="EMBL" id="VFPN01000001">
    <property type="protein sequence ID" value="TQM65559.1"/>
    <property type="molecule type" value="Genomic_DNA"/>
</dbReference>
<reference evidence="10 11" key="1">
    <citation type="submission" date="2019-06" db="EMBL/GenBank/DDBJ databases">
        <title>Sequencing the genomes of 1000 actinobacteria strains.</title>
        <authorList>
            <person name="Klenk H.-P."/>
        </authorList>
    </citation>
    <scope>NUCLEOTIDE SEQUENCE [LARGE SCALE GENOMIC DNA]</scope>
    <source>
        <strain evidence="10 11">DSM 18031</strain>
    </source>
</reference>
<protein>
    <recommendedName>
        <fullName evidence="1">non-specific serine/threonine protein kinase</fullName>
        <ecNumber evidence="1">2.7.11.1</ecNumber>
    </recommendedName>
</protein>
<keyword evidence="5 10" id="KW-0418">Kinase</keyword>
<evidence type="ECO:0000256" key="4">
    <source>
        <dbReference type="ARBA" id="ARBA00022741"/>
    </source>
</evidence>
<dbReference type="Gene3D" id="1.10.510.10">
    <property type="entry name" value="Transferase(Phosphotransferase) domain 1"/>
    <property type="match status" value="1"/>
</dbReference>
<dbReference type="InterPro" id="IPR011009">
    <property type="entry name" value="Kinase-like_dom_sf"/>
</dbReference>
<feature type="region of interest" description="Disordered" evidence="7">
    <location>
        <begin position="397"/>
        <end position="417"/>
    </location>
</feature>
<dbReference type="SMART" id="SM00220">
    <property type="entry name" value="S_TKc"/>
    <property type="match status" value="1"/>
</dbReference>
<evidence type="ECO:0000313" key="10">
    <source>
        <dbReference type="EMBL" id="TQM65559.1"/>
    </source>
</evidence>
<evidence type="ECO:0000256" key="5">
    <source>
        <dbReference type="ARBA" id="ARBA00022777"/>
    </source>
</evidence>
<proteinExistence type="predicted"/>
<dbReference type="Proteomes" id="UP000318331">
    <property type="component" value="Unassembled WGS sequence"/>
</dbReference>
<name>A0A543I4R6_9MICO</name>
<evidence type="ECO:0000256" key="7">
    <source>
        <dbReference type="SAM" id="MobiDB-lite"/>
    </source>
</evidence>
<evidence type="ECO:0000313" key="11">
    <source>
        <dbReference type="Proteomes" id="UP000318331"/>
    </source>
</evidence>
<accession>A0A543I4R6</accession>
<evidence type="ECO:0000256" key="1">
    <source>
        <dbReference type="ARBA" id="ARBA00012513"/>
    </source>
</evidence>
<keyword evidence="6" id="KW-0067">ATP-binding</keyword>
<organism evidence="10 11">
    <name type="scientific">Klugiella xanthotipulae</name>
    <dbReference type="NCBI Taxonomy" id="244735"/>
    <lineage>
        <taxon>Bacteria</taxon>
        <taxon>Bacillati</taxon>
        <taxon>Actinomycetota</taxon>
        <taxon>Actinomycetes</taxon>
        <taxon>Micrococcales</taxon>
        <taxon>Microbacteriaceae</taxon>
        <taxon>Klugiella</taxon>
    </lineage>
</organism>
<sequence>MQSHQGDALGASYRLVERIGSGAAGDVWLATSTSAGAHFAAKILKAEHANDPALVERFIRERSVLLGLRHSNIVTVRDLVVEGSTLAIVMDYVPGGSLRDLLDNARSLPAADALTLGAQVFEALASAHAAGVVHRDIKPDNVLLAEHWHPGQSGTVRVTDFGIASVVSERNRQTTGILGTPQYMAPELISHGQSTSAADVYSAGILLYELIAGRTPFAGPGTDFTIAYRHVTVAPPRLDVPPAMWDFLTKLLDKNPRNRPSAAEAAATARRLARENSSLPALPVGETVQEFVEEERHATVLRSDLLATPEHSAEPASTLSAAHPELGESGQRTVLRPLPRREAPLRSPTEEPTTEKVSRRPSWLTNRAIVLGGAGVLLIGVLIVGVVWLFPGGTEKPPAGATESATAQQQDPTLPTGLGVARTARYDATEQTVSLDITYSAQKAPLSGSLLEVIPAVGKSTACPAVSWEQVSAAKHQSSTTGMTTHCGWELTDITIPANGTVTVTATLPAETVDAAGLNEWLAGAATATAEALNDPAVTSPAYPAQRLQSINVVTPPRTTSQTPLPITLVPVWPSGPDELNPLYQSPSSGTPSQMLQNIAGGEKGIRFSDNCSGTVAISSDGLVVTALSITPTCTLFAQVGNFTDLQSSPFSITTRE</sequence>
<dbReference type="EC" id="2.7.11.1" evidence="1"/>
<feature type="compositionally biased region" description="Polar residues" evidence="7">
    <location>
        <begin position="403"/>
        <end position="413"/>
    </location>
</feature>
<dbReference type="PROSITE" id="PS00108">
    <property type="entry name" value="PROTEIN_KINASE_ST"/>
    <property type="match status" value="1"/>
</dbReference>
<dbReference type="PROSITE" id="PS50011">
    <property type="entry name" value="PROTEIN_KINASE_DOM"/>
    <property type="match status" value="1"/>
</dbReference>
<keyword evidence="4" id="KW-0547">Nucleotide-binding</keyword>
<dbReference type="OrthoDB" id="9762169at2"/>
<dbReference type="GO" id="GO:0004674">
    <property type="term" value="F:protein serine/threonine kinase activity"/>
    <property type="evidence" value="ECO:0007669"/>
    <property type="project" value="UniProtKB-KW"/>
</dbReference>
<dbReference type="GO" id="GO:0005524">
    <property type="term" value="F:ATP binding"/>
    <property type="evidence" value="ECO:0007669"/>
    <property type="project" value="UniProtKB-KW"/>
</dbReference>
<dbReference type="InterPro" id="IPR000719">
    <property type="entry name" value="Prot_kinase_dom"/>
</dbReference>
<feature type="transmembrane region" description="Helical" evidence="8">
    <location>
        <begin position="368"/>
        <end position="390"/>
    </location>
</feature>
<evidence type="ECO:0000256" key="2">
    <source>
        <dbReference type="ARBA" id="ARBA00022527"/>
    </source>
</evidence>
<comment type="caution">
    <text evidence="10">The sequence shown here is derived from an EMBL/GenBank/DDBJ whole genome shotgun (WGS) entry which is preliminary data.</text>
</comment>
<evidence type="ECO:0000259" key="9">
    <source>
        <dbReference type="PROSITE" id="PS50011"/>
    </source>
</evidence>
<feature type="domain" description="Protein kinase" evidence="9">
    <location>
        <begin position="13"/>
        <end position="272"/>
    </location>
</feature>